<sequence>MQPIDAKEEKKIKNILNYSYIKIDLSLCSGQFFQERKTLADKLQIDSDSPENFNNFKVDQIADYLPEGLFKRKVKEKSKRYPDIDIRNVLIKILQNMMQKNNIGKKDWTVLFFLQKKFEVSRKIYQKYDSSMNKKSNSYDDIEIYSLLAIIFSLCFIKTKKWNLLNSVFKLNDLILKSGWRISRSQKQLVYISLILEKGILKNLYEL</sequence>
<dbReference type="Gene3D" id="1.50.10.10">
    <property type="match status" value="1"/>
</dbReference>
<dbReference type="GO" id="GO:0005975">
    <property type="term" value="P:carbohydrate metabolic process"/>
    <property type="evidence" value="ECO:0007669"/>
    <property type="project" value="InterPro"/>
</dbReference>
<protein>
    <submittedName>
        <fullName evidence="1">Uncharacterized protein</fullName>
    </submittedName>
</protein>
<dbReference type="Proteomes" id="UP000176923">
    <property type="component" value="Unassembled WGS sequence"/>
</dbReference>
<accession>A0A1F5ZJQ3</accession>
<dbReference type="AlphaFoldDB" id="A0A1F5ZJQ3"/>
<dbReference type="EMBL" id="MFJL01000044">
    <property type="protein sequence ID" value="OGG12545.1"/>
    <property type="molecule type" value="Genomic_DNA"/>
</dbReference>
<organism evidence="1 2">
    <name type="scientific">Candidatus Gottesmanbacteria bacterium RIFCSPHIGHO2_02_FULL_39_11</name>
    <dbReference type="NCBI Taxonomy" id="1798382"/>
    <lineage>
        <taxon>Bacteria</taxon>
        <taxon>Candidatus Gottesmaniibacteriota</taxon>
    </lineage>
</organism>
<dbReference type="STRING" id="1798382.A3D77_04350"/>
<gene>
    <name evidence="1" type="ORF">A3D77_04350</name>
</gene>
<comment type="caution">
    <text evidence="1">The sequence shown here is derived from an EMBL/GenBank/DDBJ whole genome shotgun (WGS) entry which is preliminary data.</text>
</comment>
<proteinExistence type="predicted"/>
<dbReference type="InterPro" id="IPR012341">
    <property type="entry name" value="6hp_glycosidase-like_sf"/>
</dbReference>
<evidence type="ECO:0000313" key="1">
    <source>
        <dbReference type="EMBL" id="OGG12545.1"/>
    </source>
</evidence>
<evidence type="ECO:0000313" key="2">
    <source>
        <dbReference type="Proteomes" id="UP000176923"/>
    </source>
</evidence>
<reference evidence="1 2" key="1">
    <citation type="journal article" date="2016" name="Nat. Commun.">
        <title>Thousands of microbial genomes shed light on interconnected biogeochemical processes in an aquifer system.</title>
        <authorList>
            <person name="Anantharaman K."/>
            <person name="Brown C.T."/>
            <person name="Hug L.A."/>
            <person name="Sharon I."/>
            <person name="Castelle C.J."/>
            <person name="Probst A.J."/>
            <person name="Thomas B.C."/>
            <person name="Singh A."/>
            <person name="Wilkins M.J."/>
            <person name="Karaoz U."/>
            <person name="Brodie E.L."/>
            <person name="Williams K.H."/>
            <person name="Hubbard S.S."/>
            <person name="Banfield J.F."/>
        </authorList>
    </citation>
    <scope>NUCLEOTIDE SEQUENCE [LARGE SCALE GENOMIC DNA]</scope>
</reference>
<name>A0A1F5ZJQ3_9BACT</name>